<dbReference type="InterPro" id="IPR014001">
    <property type="entry name" value="Helicase_ATP-bd"/>
</dbReference>
<dbReference type="OrthoDB" id="448448at2759"/>
<evidence type="ECO:0000313" key="10">
    <source>
        <dbReference type="EMBL" id="KAF9067977.1"/>
    </source>
</evidence>
<dbReference type="SMART" id="SM00490">
    <property type="entry name" value="HELICc"/>
    <property type="match status" value="1"/>
</dbReference>
<dbReference type="SMART" id="SM00249">
    <property type="entry name" value="PHD"/>
    <property type="match status" value="2"/>
</dbReference>
<accession>A0A9P5PT05</accession>
<evidence type="ECO:0000256" key="6">
    <source>
        <dbReference type="ARBA" id="ARBA00022840"/>
    </source>
</evidence>
<dbReference type="EMBL" id="JADNRY010000066">
    <property type="protein sequence ID" value="KAF9067977.1"/>
    <property type="molecule type" value="Genomic_DNA"/>
</dbReference>
<feature type="compositionally biased region" description="Basic and acidic residues" evidence="7">
    <location>
        <begin position="75"/>
        <end position="88"/>
    </location>
</feature>
<dbReference type="InterPro" id="IPR027417">
    <property type="entry name" value="P-loop_NTPase"/>
</dbReference>
<keyword evidence="3" id="KW-0863">Zinc-finger</keyword>
<proteinExistence type="predicted"/>
<dbReference type="Proteomes" id="UP000772434">
    <property type="component" value="Unassembled WGS sequence"/>
</dbReference>
<dbReference type="InterPro" id="IPR011011">
    <property type="entry name" value="Znf_FYVE_PHD"/>
</dbReference>
<dbReference type="SUPFAM" id="SSF57903">
    <property type="entry name" value="FYVE/PHD zinc finger"/>
    <property type="match status" value="1"/>
</dbReference>
<dbReference type="AlphaFoldDB" id="A0A9P5PT05"/>
<dbReference type="Gene3D" id="3.40.50.10810">
    <property type="entry name" value="Tandem AAA-ATPase domain"/>
    <property type="match status" value="1"/>
</dbReference>
<evidence type="ECO:0000259" key="9">
    <source>
        <dbReference type="PROSITE" id="PS51194"/>
    </source>
</evidence>
<dbReference type="SUPFAM" id="SSF52540">
    <property type="entry name" value="P-loop containing nucleoside triphosphate hydrolases"/>
    <property type="match status" value="2"/>
</dbReference>
<dbReference type="Gene3D" id="3.40.50.300">
    <property type="entry name" value="P-loop containing nucleotide triphosphate hydrolases"/>
    <property type="match status" value="1"/>
</dbReference>
<feature type="domain" description="Helicase ATP-binding" evidence="8">
    <location>
        <begin position="168"/>
        <end position="333"/>
    </location>
</feature>
<keyword evidence="5" id="KW-0862">Zinc</keyword>
<keyword evidence="1" id="KW-0479">Metal-binding</keyword>
<dbReference type="GO" id="GO:0005524">
    <property type="term" value="F:ATP binding"/>
    <property type="evidence" value="ECO:0007669"/>
    <property type="project" value="InterPro"/>
</dbReference>
<dbReference type="InterPro" id="IPR013083">
    <property type="entry name" value="Znf_RING/FYVE/PHD"/>
</dbReference>
<keyword evidence="11" id="KW-1185">Reference proteome</keyword>
<dbReference type="InterPro" id="IPR001650">
    <property type="entry name" value="Helicase_C-like"/>
</dbReference>
<dbReference type="InterPro" id="IPR000330">
    <property type="entry name" value="SNF2_N"/>
</dbReference>
<organism evidence="10 11">
    <name type="scientific">Rhodocollybia butyracea</name>
    <dbReference type="NCBI Taxonomy" id="206335"/>
    <lineage>
        <taxon>Eukaryota</taxon>
        <taxon>Fungi</taxon>
        <taxon>Dikarya</taxon>
        <taxon>Basidiomycota</taxon>
        <taxon>Agaricomycotina</taxon>
        <taxon>Agaricomycetes</taxon>
        <taxon>Agaricomycetidae</taxon>
        <taxon>Agaricales</taxon>
        <taxon>Marasmiineae</taxon>
        <taxon>Omphalotaceae</taxon>
        <taxon>Rhodocollybia</taxon>
    </lineage>
</organism>
<evidence type="ECO:0000259" key="8">
    <source>
        <dbReference type="PROSITE" id="PS51192"/>
    </source>
</evidence>
<dbReference type="PROSITE" id="PS51194">
    <property type="entry name" value="HELICASE_CTER"/>
    <property type="match status" value="1"/>
</dbReference>
<sequence>MTEHVDFSTDDELDIVTPKSPPLGSIPQYPQSAPPRSLEQYENSNTRRSARLKNTPSAILQPRKRTASSVVSNDKASKKAKLAEDKKASTALNNAKRAARKLHRDSWLLRHRDLFEALLPPSNNFFAQLATQAYEKGLYVPFHELEQQPKLIVGQMKDYQILGLSFLAHMYENGMNCVLGDEMGLGKTLQTLSLFAYIAERHEGHLDPHLIVCPLSVLSSWEAEAARWFPSGKVARFHGSANERLRLRNTLREGKFDILITTYDVYAVEDSWFKSRRWTYCVLDEGHKIKNSDSQISRKLQGLNAMYRLILTGTPIQNNLRELFSLLHYLYPFIFTPSTSQLFEISFDLSKGSYSLPFVKAAQKLLSVIMIRRTKANVATDVPPREEQTIFIPLTEIQRFWMYRMITRLDNINFKEIFDSTMELHDNSAQDGRNEVLSLLETEKEGKQWKKLMNLLMQLRRICDHPYLMPNVEPDPYYIGEHIVASSSKLIVIDKILADLLPKGEKVLIFSQWIGMLDVLEDMMHLRGIKYARLDGSTPRPRRTLDIKLFQHENSQLHVYLISTKAGGLGINLTKASTVIMADSDWNPQSDLQAIARAHRIGQTKIVKVYRLICGGSVEDQMLDRLRRKLFLSVKIMGSDNPGQSASNADTSGMGSAALIDILRKGSSALLPGSDMDLSKFIQAPIDEILSTSKAREDARDAKLLQSLQGSNSPGTEDIMNNGHPDACNQQLLKDAEEEEQRLLSGVAQVRCRLFEGQILERAGRSNKDIADEWTNIQKRASKSRETVVLNGMTFVVDLEPVAPTVRLDSQLSKPSTKVKKPELGSEDYCVVCQDGGELFLCSHCPRVFHANCRNMSEKEVKRGWRGCPQHACCECQRGVSDAGGLLFRCRTCHRAFCEDCLSEPFDPVGEVLPEFLLLNYHETPSGYYINCGHCKIRGKNDPQWKQDWQNAIQTAEHALEIKEKIENQI</sequence>
<protein>
    <submittedName>
        <fullName evidence="10">SNF2 family N-terminal domain-containing protein</fullName>
    </submittedName>
</protein>
<dbReference type="PROSITE" id="PS51192">
    <property type="entry name" value="HELICASE_ATP_BIND_1"/>
    <property type="match status" value="1"/>
</dbReference>
<keyword evidence="2" id="KW-0547">Nucleotide-binding</keyword>
<evidence type="ECO:0000256" key="3">
    <source>
        <dbReference type="ARBA" id="ARBA00022771"/>
    </source>
</evidence>
<evidence type="ECO:0000256" key="4">
    <source>
        <dbReference type="ARBA" id="ARBA00022801"/>
    </source>
</evidence>
<dbReference type="SMART" id="SM00487">
    <property type="entry name" value="DEXDc"/>
    <property type="match status" value="1"/>
</dbReference>
<dbReference type="Pfam" id="PF00176">
    <property type="entry name" value="SNF2-rel_dom"/>
    <property type="match status" value="1"/>
</dbReference>
<dbReference type="CDD" id="cd17919">
    <property type="entry name" value="DEXHc_Snf"/>
    <property type="match status" value="1"/>
</dbReference>
<feature type="compositionally biased region" description="Polar residues" evidence="7">
    <location>
        <begin position="40"/>
        <end position="58"/>
    </location>
</feature>
<dbReference type="InterPro" id="IPR038718">
    <property type="entry name" value="SNF2-like_sf"/>
</dbReference>
<evidence type="ECO:0000256" key="2">
    <source>
        <dbReference type="ARBA" id="ARBA00022741"/>
    </source>
</evidence>
<keyword evidence="4" id="KW-0378">Hydrolase</keyword>
<dbReference type="GO" id="GO:0008270">
    <property type="term" value="F:zinc ion binding"/>
    <property type="evidence" value="ECO:0007669"/>
    <property type="project" value="UniProtKB-KW"/>
</dbReference>
<dbReference type="InterPro" id="IPR049730">
    <property type="entry name" value="SNF2/RAD54-like_C"/>
</dbReference>
<comment type="caution">
    <text evidence="10">The sequence shown here is derived from an EMBL/GenBank/DDBJ whole genome shotgun (WGS) entry which is preliminary data.</text>
</comment>
<gene>
    <name evidence="10" type="ORF">BDP27DRAFT_1392948</name>
</gene>
<dbReference type="Pfam" id="PF00271">
    <property type="entry name" value="Helicase_C"/>
    <property type="match status" value="1"/>
</dbReference>
<dbReference type="GO" id="GO:0016787">
    <property type="term" value="F:hydrolase activity"/>
    <property type="evidence" value="ECO:0007669"/>
    <property type="project" value="UniProtKB-KW"/>
</dbReference>
<evidence type="ECO:0000256" key="1">
    <source>
        <dbReference type="ARBA" id="ARBA00022723"/>
    </source>
</evidence>
<dbReference type="CDD" id="cd18793">
    <property type="entry name" value="SF2_C_SNF"/>
    <property type="match status" value="1"/>
</dbReference>
<keyword evidence="6" id="KW-0067">ATP-binding</keyword>
<evidence type="ECO:0000256" key="7">
    <source>
        <dbReference type="SAM" id="MobiDB-lite"/>
    </source>
</evidence>
<reference evidence="10" key="1">
    <citation type="submission" date="2020-11" db="EMBL/GenBank/DDBJ databases">
        <authorList>
            <consortium name="DOE Joint Genome Institute"/>
            <person name="Ahrendt S."/>
            <person name="Riley R."/>
            <person name="Andreopoulos W."/>
            <person name="Labutti K."/>
            <person name="Pangilinan J."/>
            <person name="Ruiz-Duenas F.J."/>
            <person name="Barrasa J.M."/>
            <person name="Sanchez-Garcia M."/>
            <person name="Camarero S."/>
            <person name="Miyauchi S."/>
            <person name="Serrano A."/>
            <person name="Linde D."/>
            <person name="Babiker R."/>
            <person name="Drula E."/>
            <person name="Ayuso-Fernandez I."/>
            <person name="Pacheco R."/>
            <person name="Padilla G."/>
            <person name="Ferreira P."/>
            <person name="Barriuso J."/>
            <person name="Kellner H."/>
            <person name="Castanera R."/>
            <person name="Alfaro M."/>
            <person name="Ramirez L."/>
            <person name="Pisabarro A.G."/>
            <person name="Kuo A."/>
            <person name="Tritt A."/>
            <person name="Lipzen A."/>
            <person name="He G."/>
            <person name="Yan M."/>
            <person name="Ng V."/>
            <person name="Cullen D."/>
            <person name="Martin F."/>
            <person name="Rosso M.-N."/>
            <person name="Henrissat B."/>
            <person name="Hibbett D."/>
            <person name="Martinez A.T."/>
            <person name="Grigoriev I.V."/>
        </authorList>
    </citation>
    <scope>NUCLEOTIDE SEQUENCE</scope>
    <source>
        <strain evidence="10">AH 40177</strain>
    </source>
</reference>
<name>A0A9P5PT05_9AGAR</name>
<dbReference type="Gene3D" id="3.30.40.10">
    <property type="entry name" value="Zinc/RING finger domain, C3HC4 (zinc finger)"/>
    <property type="match status" value="1"/>
</dbReference>
<feature type="domain" description="Helicase C-terminal" evidence="9">
    <location>
        <begin position="492"/>
        <end position="654"/>
    </location>
</feature>
<feature type="region of interest" description="Disordered" evidence="7">
    <location>
        <begin position="1"/>
        <end position="89"/>
    </location>
</feature>
<evidence type="ECO:0000313" key="11">
    <source>
        <dbReference type="Proteomes" id="UP000772434"/>
    </source>
</evidence>
<dbReference type="PANTHER" id="PTHR10799">
    <property type="entry name" value="SNF2/RAD54 HELICASE FAMILY"/>
    <property type="match status" value="1"/>
</dbReference>
<evidence type="ECO:0000256" key="5">
    <source>
        <dbReference type="ARBA" id="ARBA00022833"/>
    </source>
</evidence>
<dbReference type="InterPro" id="IPR001965">
    <property type="entry name" value="Znf_PHD"/>
</dbReference>